<protein>
    <submittedName>
        <fullName evidence="4">Ribosomal protein S18 acetylase RimI</fullName>
    </submittedName>
</protein>
<proteinExistence type="predicted"/>
<organism evidence="4 5">
    <name type="scientific">Saccharicrinis carchari</name>
    <dbReference type="NCBI Taxonomy" id="1168039"/>
    <lineage>
        <taxon>Bacteria</taxon>
        <taxon>Pseudomonadati</taxon>
        <taxon>Bacteroidota</taxon>
        <taxon>Bacteroidia</taxon>
        <taxon>Marinilabiliales</taxon>
        <taxon>Marinilabiliaceae</taxon>
        <taxon>Saccharicrinis</taxon>
    </lineage>
</organism>
<keyword evidence="1" id="KW-0808">Transferase</keyword>
<evidence type="ECO:0000256" key="2">
    <source>
        <dbReference type="ARBA" id="ARBA00023315"/>
    </source>
</evidence>
<name>A0A521CY88_SACCC</name>
<dbReference type="GO" id="GO:0005840">
    <property type="term" value="C:ribosome"/>
    <property type="evidence" value="ECO:0007669"/>
    <property type="project" value="UniProtKB-KW"/>
</dbReference>
<dbReference type="Gene3D" id="3.40.630.30">
    <property type="match status" value="1"/>
</dbReference>
<dbReference type="InterPro" id="IPR016181">
    <property type="entry name" value="Acyl_CoA_acyltransferase"/>
</dbReference>
<accession>A0A521CY88</accession>
<sequence>MIIRKANSNDAEPIAEHILLAMEDIVHTYIGQKDYQLAKNFLLHFIKSENNQYSYQNCFVMEEAEQVIATVNLYDGAILKELRQPVIDYINEQFNTYLPIEDETQAGEIYIDSLGVDPSQQGKGLGLKMLTFLIDEIVNRNQQTLGLLVDKHHPNAKKLYLKAGFKQVGTKVLLGNSFEHLQITRKPR</sequence>
<dbReference type="SUPFAM" id="SSF55729">
    <property type="entry name" value="Acyl-CoA N-acyltransferases (Nat)"/>
    <property type="match status" value="1"/>
</dbReference>
<dbReference type="PROSITE" id="PS51186">
    <property type="entry name" value="GNAT"/>
    <property type="match status" value="1"/>
</dbReference>
<dbReference type="PANTHER" id="PTHR43420:SF12">
    <property type="entry name" value="N-ACETYLTRANSFERASE DOMAIN-CONTAINING PROTEIN"/>
    <property type="match status" value="1"/>
</dbReference>
<keyword evidence="5" id="KW-1185">Reference proteome</keyword>
<keyword evidence="4" id="KW-0687">Ribonucleoprotein</keyword>
<dbReference type="CDD" id="cd04301">
    <property type="entry name" value="NAT_SF"/>
    <property type="match status" value="1"/>
</dbReference>
<dbReference type="OrthoDB" id="5319888at2"/>
<keyword evidence="2" id="KW-0012">Acyltransferase</keyword>
<dbReference type="GO" id="GO:0016747">
    <property type="term" value="F:acyltransferase activity, transferring groups other than amino-acyl groups"/>
    <property type="evidence" value="ECO:0007669"/>
    <property type="project" value="InterPro"/>
</dbReference>
<evidence type="ECO:0000313" key="5">
    <source>
        <dbReference type="Proteomes" id="UP000319040"/>
    </source>
</evidence>
<dbReference type="Pfam" id="PF00583">
    <property type="entry name" value="Acetyltransf_1"/>
    <property type="match status" value="1"/>
</dbReference>
<dbReference type="EMBL" id="FXTB01000004">
    <property type="protein sequence ID" value="SMO64384.1"/>
    <property type="molecule type" value="Genomic_DNA"/>
</dbReference>
<keyword evidence="4" id="KW-0689">Ribosomal protein</keyword>
<evidence type="ECO:0000313" key="4">
    <source>
        <dbReference type="EMBL" id="SMO64384.1"/>
    </source>
</evidence>
<dbReference type="InterPro" id="IPR000182">
    <property type="entry name" value="GNAT_dom"/>
</dbReference>
<dbReference type="Proteomes" id="UP000319040">
    <property type="component" value="Unassembled WGS sequence"/>
</dbReference>
<dbReference type="RefSeq" id="WP_142533205.1">
    <property type="nucleotide sequence ID" value="NZ_FXTB01000004.1"/>
</dbReference>
<evidence type="ECO:0000256" key="1">
    <source>
        <dbReference type="ARBA" id="ARBA00022679"/>
    </source>
</evidence>
<dbReference type="InterPro" id="IPR050680">
    <property type="entry name" value="YpeA/RimI_acetyltransf"/>
</dbReference>
<gene>
    <name evidence="4" type="ORF">SAMN06265379_10440</name>
</gene>
<dbReference type="PANTHER" id="PTHR43420">
    <property type="entry name" value="ACETYLTRANSFERASE"/>
    <property type="match status" value="1"/>
</dbReference>
<dbReference type="AlphaFoldDB" id="A0A521CY88"/>
<reference evidence="4 5" key="1">
    <citation type="submission" date="2017-05" db="EMBL/GenBank/DDBJ databases">
        <authorList>
            <person name="Varghese N."/>
            <person name="Submissions S."/>
        </authorList>
    </citation>
    <scope>NUCLEOTIDE SEQUENCE [LARGE SCALE GENOMIC DNA]</scope>
    <source>
        <strain evidence="4 5">DSM 27040</strain>
    </source>
</reference>
<feature type="domain" description="N-acetyltransferase" evidence="3">
    <location>
        <begin position="1"/>
        <end position="188"/>
    </location>
</feature>
<evidence type="ECO:0000259" key="3">
    <source>
        <dbReference type="PROSITE" id="PS51186"/>
    </source>
</evidence>